<dbReference type="AlphaFoldDB" id="A0A7W7N1J5"/>
<dbReference type="EMBL" id="JACHKY010000001">
    <property type="protein sequence ID" value="MBB4796295.1"/>
    <property type="molecule type" value="Genomic_DNA"/>
</dbReference>
<dbReference type="Pfam" id="PF20072">
    <property type="entry name" value="DUF6468"/>
    <property type="match status" value="1"/>
</dbReference>
<sequence>MTGIILDSILMLLLAAAIGYGIKLEKKLKALRDGQLAFAGAVSELNSAAGRAEQALATLRASGHETDLLHDRIIKARAVKQELEVLIARAPAGLPVRASQAEAREEPVLELNTPTSQVSPLLDDESRARRMASLMERIEGARAVMKAPAARPAPASAPAETFAPVRQALAANHAAQQSLNRARRSLDEDLFAA</sequence>
<gene>
    <name evidence="2" type="ORF">HNP32_000009</name>
</gene>
<dbReference type="InterPro" id="IPR045531">
    <property type="entry name" value="DUF6468"/>
</dbReference>
<name>A0A7W7N1J5_9CAUL</name>
<dbReference type="Proteomes" id="UP000539957">
    <property type="component" value="Unassembled WGS sequence"/>
</dbReference>
<proteinExistence type="predicted"/>
<evidence type="ECO:0000259" key="1">
    <source>
        <dbReference type="Pfam" id="PF20072"/>
    </source>
</evidence>
<keyword evidence="3" id="KW-1185">Reference proteome</keyword>
<organism evidence="2 3">
    <name type="scientific">Brevundimonas bullata</name>
    <dbReference type="NCBI Taxonomy" id="13160"/>
    <lineage>
        <taxon>Bacteria</taxon>
        <taxon>Pseudomonadati</taxon>
        <taxon>Pseudomonadota</taxon>
        <taxon>Alphaproteobacteria</taxon>
        <taxon>Caulobacterales</taxon>
        <taxon>Caulobacteraceae</taxon>
        <taxon>Brevundimonas</taxon>
    </lineage>
</organism>
<feature type="domain" description="DUF6468" evidence="1">
    <location>
        <begin position="31"/>
        <end position="92"/>
    </location>
</feature>
<protein>
    <recommendedName>
        <fullName evidence="1">DUF6468 domain-containing protein</fullName>
    </recommendedName>
</protein>
<evidence type="ECO:0000313" key="2">
    <source>
        <dbReference type="EMBL" id="MBB4796295.1"/>
    </source>
</evidence>
<dbReference type="RefSeq" id="WP_184265482.1">
    <property type="nucleotide sequence ID" value="NZ_JACHKY010000001.1"/>
</dbReference>
<comment type="caution">
    <text evidence="2">The sequence shown here is derived from an EMBL/GenBank/DDBJ whole genome shotgun (WGS) entry which is preliminary data.</text>
</comment>
<evidence type="ECO:0000313" key="3">
    <source>
        <dbReference type="Proteomes" id="UP000539957"/>
    </source>
</evidence>
<reference evidence="2 3" key="1">
    <citation type="submission" date="2020-08" db="EMBL/GenBank/DDBJ databases">
        <title>Functional genomics of gut bacteria from endangered species of beetles.</title>
        <authorList>
            <person name="Carlos-Shanley C."/>
        </authorList>
    </citation>
    <scope>NUCLEOTIDE SEQUENCE [LARGE SCALE GENOMIC DNA]</scope>
    <source>
        <strain evidence="2 3">S00123</strain>
    </source>
</reference>
<accession>A0A7W7N1J5</accession>